<name>A0ABV9QD23_9BURK</name>
<dbReference type="RefSeq" id="WP_382431334.1">
    <property type="nucleotide sequence ID" value="NZ_JBHSHJ010000004.1"/>
</dbReference>
<organism evidence="1 2">
    <name type="scientific">Giesbergeria sinuosa</name>
    <dbReference type="NCBI Taxonomy" id="80883"/>
    <lineage>
        <taxon>Bacteria</taxon>
        <taxon>Pseudomonadati</taxon>
        <taxon>Pseudomonadota</taxon>
        <taxon>Betaproteobacteria</taxon>
        <taxon>Burkholderiales</taxon>
        <taxon>Comamonadaceae</taxon>
        <taxon>Giesbergeria</taxon>
    </lineage>
</organism>
<evidence type="ECO:0000313" key="2">
    <source>
        <dbReference type="Proteomes" id="UP001596001"/>
    </source>
</evidence>
<dbReference type="Proteomes" id="UP001596001">
    <property type="component" value="Unassembled WGS sequence"/>
</dbReference>
<dbReference type="EMBL" id="JBHSHJ010000004">
    <property type="protein sequence ID" value="MFC4788676.1"/>
    <property type="molecule type" value="Genomic_DNA"/>
</dbReference>
<keyword evidence="2" id="KW-1185">Reference proteome</keyword>
<gene>
    <name evidence="1" type="ORF">ACFO6X_06720</name>
</gene>
<accession>A0ABV9QD23</accession>
<comment type="caution">
    <text evidence="1">The sequence shown here is derived from an EMBL/GenBank/DDBJ whole genome shotgun (WGS) entry which is preliminary data.</text>
</comment>
<proteinExistence type="predicted"/>
<reference evidence="2" key="1">
    <citation type="journal article" date="2019" name="Int. J. Syst. Evol. Microbiol.">
        <title>The Global Catalogue of Microorganisms (GCM) 10K type strain sequencing project: providing services to taxonomists for standard genome sequencing and annotation.</title>
        <authorList>
            <consortium name="The Broad Institute Genomics Platform"/>
            <consortium name="The Broad Institute Genome Sequencing Center for Infectious Disease"/>
            <person name="Wu L."/>
            <person name="Ma J."/>
        </authorList>
    </citation>
    <scope>NUCLEOTIDE SEQUENCE [LARGE SCALE GENOMIC DNA]</scope>
    <source>
        <strain evidence="2">CCUG 49452</strain>
    </source>
</reference>
<sequence>MAQLLALAMAYCDRTGASDKARADWRSDIQATSPGQREGLAAYLRGPLAKLVPTAPASTTWRKAAKPLPKFHRAQPWKAIDRAFQAHYWQCPDCKVAGRTGGPLCPQGQPLKDAVDQAFDAA</sequence>
<evidence type="ECO:0000313" key="1">
    <source>
        <dbReference type="EMBL" id="MFC4788676.1"/>
    </source>
</evidence>
<protein>
    <submittedName>
        <fullName evidence="1">Uncharacterized protein</fullName>
    </submittedName>
</protein>